<dbReference type="InterPro" id="IPR027417">
    <property type="entry name" value="P-loop_NTPase"/>
</dbReference>
<protein>
    <submittedName>
        <fullName evidence="5">AAA family ATPase</fullName>
    </submittedName>
</protein>
<evidence type="ECO:0000313" key="6">
    <source>
        <dbReference type="Proteomes" id="UP001599756"/>
    </source>
</evidence>
<dbReference type="InterPro" id="IPR036388">
    <property type="entry name" value="WH-like_DNA-bd_sf"/>
</dbReference>
<dbReference type="PANTHER" id="PTHR16305">
    <property type="entry name" value="TESTICULAR SOLUBLE ADENYLYL CYCLASE"/>
    <property type="match status" value="1"/>
</dbReference>
<name>A0ABW6H1S2_9ACTN</name>
<accession>A0ABW6H1S2</accession>
<keyword evidence="6" id="KW-1185">Reference proteome</keyword>
<dbReference type="SUPFAM" id="SSF46894">
    <property type="entry name" value="C-terminal effector domain of the bipartite response regulators"/>
    <property type="match status" value="1"/>
</dbReference>
<dbReference type="PROSITE" id="PS00622">
    <property type="entry name" value="HTH_LUXR_1"/>
    <property type="match status" value="1"/>
</dbReference>
<dbReference type="SMART" id="SM00421">
    <property type="entry name" value="HTH_LUXR"/>
    <property type="match status" value="1"/>
</dbReference>
<evidence type="ECO:0000259" key="4">
    <source>
        <dbReference type="PROSITE" id="PS50043"/>
    </source>
</evidence>
<dbReference type="Pfam" id="PF00196">
    <property type="entry name" value="GerE"/>
    <property type="match status" value="1"/>
</dbReference>
<dbReference type="InterPro" id="IPR016032">
    <property type="entry name" value="Sig_transdc_resp-reg_C-effctor"/>
</dbReference>
<dbReference type="InterPro" id="IPR011990">
    <property type="entry name" value="TPR-like_helical_dom_sf"/>
</dbReference>
<reference evidence="5 6" key="1">
    <citation type="submission" date="2024-09" db="EMBL/GenBank/DDBJ databases">
        <title>The Natural Products Discovery Center: Release of the First 8490 Sequenced Strains for Exploring Actinobacteria Biosynthetic Diversity.</title>
        <authorList>
            <person name="Kalkreuter E."/>
            <person name="Kautsar S.A."/>
            <person name="Yang D."/>
            <person name="Bader C.D."/>
            <person name="Teijaro C.N."/>
            <person name="Fluegel L."/>
            <person name="Davis C.M."/>
            <person name="Simpson J.R."/>
            <person name="Lauterbach L."/>
            <person name="Steele A.D."/>
            <person name="Gui C."/>
            <person name="Meng S."/>
            <person name="Li G."/>
            <person name="Viehrig K."/>
            <person name="Ye F."/>
            <person name="Su P."/>
            <person name="Kiefer A.F."/>
            <person name="Nichols A."/>
            <person name="Cepeda A.J."/>
            <person name="Yan W."/>
            <person name="Fan B."/>
            <person name="Jiang Y."/>
            <person name="Adhikari A."/>
            <person name="Zheng C.-J."/>
            <person name="Schuster L."/>
            <person name="Cowan T.M."/>
            <person name="Smanski M.J."/>
            <person name="Chevrette M.G."/>
            <person name="De Carvalho L.P.S."/>
            <person name="Shen B."/>
        </authorList>
    </citation>
    <scope>NUCLEOTIDE SEQUENCE [LARGE SCALE GENOMIC DNA]</scope>
    <source>
        <strain evidence="5 6">NPDC059500</strain>
    </source>
</reference>
<organism evidence="5 6">
    <name type="scientific">Streptomyces anandii</name>
    <dbReference type="NCBI Taxonomy" id="285454"/>
    <lineage>
        <taxon>Bacteria</taxon>
        <taxon>Bacillati</taxon>
        <taxon>Actinomycetota</taxon>
        <taxon>Actinomycetes</taxon>
        <taxon>Kitasatosporales</taxon>
        <taxon>Streptomycetaceae</taxon>
        <taxon>Streptomyces</taxon>
    </lineage>
</organism>
<dbReference type="Gene3D" id="1.10.10.10">
    <property type="entry name" value="Winged helix-like DNA-binding domain superfamily/Winged helix DNA-binding domain"/>
    <property type="match status" value="1"/>
</dbReference>
<dbReference type="RefSeq" id="WP_381840382.1">
    <property type="nucleotide sequence ID" value="NZ_JBHYTS010000009.1"/>
</dbReference>
<gene>
    <name evidence="5" type="ORF">ACFW88_08355</name>
</gene>
<dbReference type="SUPFAM" id="SSF52540">
    <property type="entry name" value="P-loop containing nucleoside triphosphate hydrolases"/>
    <property type="match status" value="1"/>
</dbReference>
<dbReference type="InterPro" id="IPR000792">
    <property type="entry name" value="Tscrpt_reg_LuxR_C"/>
</dbReference>
<dbReference type="PROSITE" id="PS50043">
    <property type="entry name" value="HTH_LUXR_2"/>
    <property type="match status" value="1"/>
</dbReference>
<evidence type="ECO:0000313" key="5">
    <source>
        <dbReference type="EMBL" id="MFE1750535.1"/>
    </source>
</evidence>
<dbReference type="Pfam" id="PF13191">
    <property type="entry name" value="AAA_16"/>
    <property type="match status" value="1"/>
</dbReference>
<dbReference type="EMBL" id="JBHYTS010000009">
    <property type="protein sequence ID" value="MFE1750535.1"/>
    <property type="molecule type" value="Genomic_DNA"/>
</dbReference>
<dbReference type="InterPro" id="IPR041664">
    <property type="entry name" value="AAA_16"/>
</dbReference>
<keyword evidence="2" id="KW-0067">ATP-binding</keyword>
<feature type="region of interest" description="Disordered" evidence="3">
    <location>
        <begin position="400"/>
        <end position="424"/>
    </location>
</feature>
<sequence length="948" mass="101497">MSVDRATVLDRARTALGTGGGLVLTGHPGSGRSTLLASLAGRFTADGHRVLRCRPAPADQELPYLGLIDLLAEVGDGELDHLPDDERELLGAALRRVTGTPAPFGGGQLLVLRMALLRALTQLSSERPLLLVVDDAQWLDAPSADALSFVTHRSAGTPLAVAAAVRTEPVGGGNDPVVRAVRLCPQPVTTLPVPPMTEPEIAALLAEHGMAWPKQRASRVRRASGGNPRFALELALACGDDGAPVWDEPPTPTTVRPLPETLRAFFHRWLSALGPSARRTLLAAGVAARPTPALLRAAGFEGAAAELREAARLGLVEPVTDGPVRFTQPLTAALLYEEATPEERARIHRALADAATDPVEKAHQLASLSRGQDAALAALLSEAAALARRRGDPAGAARLGLRAADHTPDGGAGTGSSGEGRRGPAATAVGLRLTAAEDALAAGDYPLVRRLAHRALRDCRTQADRVRAWVAVIDSSGQAVAEVSDAFRHALRDAEGDPGLLAQVHYRLAWRAWLAEGSAVKAHPHAVRAALLSGRAGDTRTHQLGLTLQSALEFYLGRPEAEETLDAALASPADQRVLYDHNGPAYLRHRRHLLHDRLDDAYTEMRALVYAVRRRGSPETLSQCLACLALIEVHRGRCARALDMSRQSLRVAEEAGLSQGPAWHAVAIARAAGGDLGDALSAAEQARRHSEDDDDRLFLPRALYAEGHIRLIGGDPGAAVRLLRRVRDLELAQGQGDPAMRRWQSDLAEALIGQGLRQEAAEVVERTWKQAARLGRRSVLAALGRPRALLLEADGDPDAAVRVLRRAAEQHQALRYPLEEGRARLTLGRLHLRRYEADAARRELTAAHRLFEQAQARPWLAQVRAAQERQTAADAPAPAPLDVGSLTEAERRVARRVAQGASNREVAAELVVSVKTVEAALTRAYRKLGVRSRVDLTRAVLAAGAKRL</sequence>
<dbReference type="Proteomes" id="UP001599756">
    <property type="component" value="Unassembled WGS sequence"/>
</dbReference>
<keyword evidence="1" id="KW-0547">Nucleotide-binding</keyword>
<comment type="caution">
    <text evidence="5">The sequence shown here is derived from an EMBL/GenBank/DDBJ whole genome shotgun (WGS) entry which is preliminary data.</text>
</comment>
<evidence type="ECO:0000256" key="3">
    <source>
        <dbReference type="SAM" id="MobiDB-lite"/>
    </source>
</evidence>
<evidence type="ECO:0000256" key="2">
    <source>
        <dbReference type="ARBA" id="ARBA00022840"/>
    </source>
</evidence>
<dbReference type="CDD" id="cd06170">
    <property type="entry name" value="LuxR_C_like"/>
    <property type="match status" value="1"/>
</dbReference>
<dbReference type="SUPFAM" id="SSF48452">
    <property type="entry name" value="TPR-like"/>
    <property type="match status" value="2"/>
</dbReference>
<dbReference type="Gene3D" id="1.25.40.10">
    <property type="entry name" value="Tetratricopeptide repeat domain"/>
    <property type="match status" value="1"/>
</dbReference>
<evidence type="ECO:0000256" key="1">
    <source>
        <dbReference type="ARBA" id="ARBA00022741"/>
    </source>
</evidence>
<dbReference type="PRINTS" id="PR00038">
    <property type="entry name" value="HTHLUXR"/>
</dbReference>
<dbReference type="PANTHER" id="PTHR16305:SF35">
    <property type="entry name" value="TRANSCRIPTIONAL ACTIVATOR DOMAIN"/>
    <property type="match status" value="1"/>
</dbReference>
<proteinExistence type="predicted"/>
<feature type="domain" description="HTH luxR-type" evidence="4">
    <location>
        <begin position="879"/>
        <end position="944"/>
    </location>
</feature>